<feature type="compositionally biased region" description="Polar residues" evidence="2">
    <location>
        <begin position="690"/>
        <end position="708"/>
    </location>
</feature>
<feature type="compositionally biased region" description="Polar residues" evidence="2">
    <location>
        <begin position="759"/>
        <end position="788"/>
    </location>
</feature>
<evidence type="ECO:0000313" key="3">
    <source>
        <dbReference type="EMBL" id="QIW99184.1"/>
    </source>
</evidence>
<feature type="region of interest" description="Disordered" evidence="2">
    <location>
        <begin position="378"/>
        <end position="399"/>
    </location>
</feature>
<feature type="region of interest" description="Disordered" evidence="2">
    <location>
        <begin position="585"/>
        <end position="737"/>
    </location>
</feature>
<dbReference type="Proteomes" id="UP000503462">
    <property type="component" value="Chromosome 3"/>
</dbReference>
<evidence type="ECO:0008006" key="5">
    <source>
        <dbReference type="Google" id="ProtNLM"/>
    </source>
</evidence>
<name>A0A6H0XX00_9PEZI</name>
<keyword evidence="4" id="KW-1185">Reference proteome</keyword>
<feature type="compositionally biased region" description="Low complexity" evidence="2">
    <location>
        <begin position="721"/>
        <end position="737"/>
    </location>
</feature>
<feature type="compositionally biased region" description="Low complexity" evidence="2">
    <location>
        <begin position="641"/>
        <end position="654"/>
    </location>
</feature>
<proteinExistence type="predicted"/>
<evidence type="ECO:0000313" key="4">
    <source>
        <dbReference type="Proteomes" id="UP000503462"/>
    </source>
</evidence>
<organism evidence="3 4">
    <name type="scientific">Peltaster fructicola</name>
    <dbReference type="NCBI Taxonomy" id="286661"/>
    <lineage>
        <taxon>Eukaryota</taxon>
        <taxon>Fungi</taxon>
        <taxon>Dikarya</taxon>
        <taxon>Ascomycota</taxon>
        <taxon>Pezizomycotina</taxon>
        <taxon>Dothideomycetes</taxon>
        <taxon>Dothideomycetes incertae sedis</taxon>
        <taxon>Peltaster</taxon>
    </lineage>
</organism>
<feature type="compositionally biased region" description="Basic and acidic residues" evidence="2">
    <location>
        <begin position="51"/>
        <end position="65"/>
    </location>
</feature>
<feature type="compositionally biased region" description="Polar residues" evidence="2">
    <location>
        <begin position="380"/>
        <end position="398"/>
    </location>
</feature>
<reference evidence="3 4" key="1">
    <citation type="journal article" date="2016" name="Sci. Rep.">
        <title>Peltaster fructicola genome reveals evolution from an invasive phytopathogen to an ectophytic parasite.</title>
        <authorList>
            <person name="Xu C."/>
            <person name="Chen H."/>
            <person name="Gleason M.L."/>
            <person name="Xu J.R."/>
            <person name="Liu H."/>
            <person name="Zhang R."/>
            <person name="Sun G."/>
        </authorList>
    </citation>
    <scope>NUCLEOTIDE SEQUENCE [LARGE SCALE GENOMIC DNA]</scope>
    <source>
        <strain evidence="3 4">LNHT1506</strain>
    </source>
</reference>
<dbReference type="AlphaFoldDB" id="A0A6H0XX00"/>
<gene>
    <name evidence="3" type="ORF">AMS68_004702</name>
</gene>
<feature type="region of interest" description="Disordered" evidence="2">
    <location>
        <begin position="750"/>
        <end position="842"/>
    </location>
</feature>
<sequence>MAQARPRPSRQDQPNVFPASQYLQERLQERRARNARPKRSRQSDFGPQTTGRDDDIFITEGDSKHTSARLYDSSPLAPDTKHGAEDNSARRRAPGVRQLDEQIDRLNKENFHLKLELDHRRAREKKLNLEIERMRESVQRAEEIQSEHTELLRINSELVDELEKRDKAIHEAVNIIYENEEKIAELEEKIETLEDDRHSVTRASTIHADSGYAGTETHEQAPTPSPAKKPSKTPRDVSSSPTAAASRDLNEVLSNDSPFKGRRQPLFLKQDKPSTQALRTVFLENARQLHPVKSFQSILSRHTSTIEDDDVPLNSPRLSNLSESSFPSLYSPKKVSPDRHAWEPAEEAALSMGSHTRQASISRVSQWIDGHNVLDDTPSKAPTMQPSLGSVRTNSPATTAIPPAEQYRSLNDALASPLFQPLDLLREDLPFRPHTTQPSDSRRSSRTPTSFGGPIFGEPMLSPSPDSAAKNSVHDGSPLHKKALDPYDTALRTAPKQMRSSVELNSAFVSNLEYRKTGLSTVYHAEDALSASSDEEPSVLRHLGSSEYFGYPDGGSILTGTPSRFLKQNKTSVADRYIGADDLSSPEAVRKSARRKSSSAANGHARKPDLTRAGTSPNMPPMLTTDFPAVHGRSPRADLASPVSYMSTSSSSRTTHVRGARPMSPEALPLQSKPPSRGVDRVSASPARPTLTQKTQQLFRRLSSSHGTDNVPDSREAQPGTTPTRPTLPTLTSTPSSAYINVIPKEMRRANGHGVDSPKVTSTPNSGAQTPVSSRTRTASEVRTTTPAIDNATEKKGFFNRRGSFKAIAGLERSKTTTPSNKKSRRRSSVKDAASPGRLAWI</sequence>
<feature type="compositionally biased region" description="Basic and acidic residues" evidence="2">
    <location>
        <begin position="79"/>
        <end position="89"/>
    </location>
</feature>
<dbReference type="OrthoDB" id="10251744at2759"/>
<feature type="region of interest" description="Disordered" evidence="2">
    <location>
        <begin position="206"/>
        <end position="263"/>
    </location>
</feature>
<keyword evidence="1" id="KW-0175">Coiled coil</keyword>
<evidence type="ECO:0000256" key="1">
    <source>
        <dbReference type="SAM" id="Coils"/>
    </source>
</evidence>
<feature type="coiled-coil region" evidence="1">
    <location>
        <begin position="169"/>
        <end position="203"/>
    </location>
</feature>
<protein>
    <recommendedName>
        <fullName evidence="5">Centrosomin N-terminal motif 1 domain-containing protein</fullName>
    </recommendedName>
</protein>
<feature type="region of interest" description="Disordered" evidence="2">
    <location>
        <begin position="430"/>
        <end position="483"/>
    </location>
</feature>
<accession>A0A6H0XX00</accession>
<feature type="region of interest" description="Disordered" evidence="2">
    <location>
        <begin position="1"/>
        <end position="97"/>
    </location>
</feature>
<evidence type="ECO:0000256" key="2">
    <source>
        <dbReference type="SAM" id="MobiDB-lite"/>
    </source>
</evidence>
<dbReference type="EMBL" id="CP051141">
    <property type="protein sequence ID" value="QIW99184.1"/>
    <property type="molecule type" value="Genomic_DNA"/>
</dbReference>